<dbReference type="RefSeq" id="WP_130485295.1">
    <property type="nucleotide sequence ID" value="NZ_SGWW01000002.1"/>
</dbReference>
<feature type="compositionally biased region" description="Low complexity" evidence="6">
    <location>
        <begin position="288"/>
        <end position="308"/>
    </location>
</feature>
<evidence type="ECO:0000256" key="7">
    <source>
        <dbReference type="SAM" id="Phobius"/>
    </source>
</evidence>
<keyword evidence="5 7" id="KW-0472">Membrane</keyword>
<feature type="transmembrane region" description="Helical" evidence="7">
    <location>
        <begin position="214"/>
        <end position="233"/>
    </location>
</feature>
<dbReference type="PANTHER" id="PTHR30238:SF4">
    <property type="entry name" value="SLL1022 PROTEIN"/>
    <property type="match status" value="1"/>
</dbReference>
<feature type="transmembrane region" description="Helical" evidence="7">
    <location>
        <begin position="239"/>
        <end position="258"/>
    </location>
</feature>
<evidence type="ECO:0000256" key="4">
    <source>
        <dbReference type="ARBA" id="ARBA00022989"/>
    </source>
</evidence>
<keyword evidence="3 7" id="KW-0812">Transmembrane</keyword>
<comment type="subcellular location">
    <subcellularLocation>
        <location evidence="1">Membrane</location>
        <topology evidence="1">Multi-pass membrane protein</topology>
    </subcellularLocation>
</comment>
<feature type="transmembrane region" description="Helical" evidence="7">
    <location>
        <begin position="146"/>
        <end position="167"/>
    </location>
</feature>
<evidence type="ECO:0000256" key="6">
    <source>
        <dbReference type="SAM" id="MobiDB-lite"/>
    </source>
</evidence>
<reference evidence="8 9" key="1">
    <citation type="journal article" date="2015" name="Stand. Genomic Sci.">
        <title>Genomic Encyclopedia of Bacterial and Archaeal Type Strains, Phase III: the genomes of soil and plant-associated and newly described type strains.</title>
        <authorList>
            <person name="Whitman W.B."/>
            <person name="Woyke T."/>
            <person name="Klenk H.P."/>
            <person name="Zhou Y."/>
            <person name="Lilburn T.G."/>
            <person name="Beck B.J."/>
            <person name="De Vos P."/>
            <person name="Vandamme P."/>
            <person name="Eisen J.A."/>
            <person name="Garrity G."/>
            <person name="Hugenholtz P."/>
            <person name="Kyrpides N.C."/>
        </authorList>
    </citation>
    <scope>NUCLEOTIDE SEQUENCE [LARGE SCALE GENOMIC DNA]</scope>
    <source>
        <strain evidence="8 9">CV2</strain>
    </source>
</reference>
<keyword evidence="4 7" id="KW-1133">Transmembrane helix</keyword>
<evidence type="ECO:0000313" key="8">
    <source>
        <dbReference type="EMBL" id="RZS57769.1"/>
    </source>
</evidence>
<protein>
    <submittedName>
        <fullName evidence="8">Putative tellurium resistance membrane protein TerC</fullName>
    </submittedName>
</protein>
<evidence type="ECO:0000256" key="2">
    <source>
        <dbReference type="ARBA" id="ARBA00007511"/>
    </source>
</evidence>
<evidence type="ECO:0000256" key="5">
    <source>
        <dbReference type="ARBA" id="ARBA00023136"/>
    </source>
</evidence>
<dbReference type="Pfam" id="PF03741">
    <property type="entry name" value="TerC"/>
    <property type="match status" value="1"/>
</dbReference>
<gene>
    <name evidence="8" type="ORF">EV141_1489</name>
</gene>
<dbReference type="InterPro" id="IPR005496">
    <property type="entry name" value="Integral_membrane_TerC"/>
</dbReference>
<feature type="compositionally biased region" description="Basic and acidic residues" evidence="6">
    <location>
        <begin position="312"/>
        <end position="328"/>
    </location>
</feature>
<comment type="caution">
    <text evidence="8">The sequence shown here is derived from an EMBL/GenBank/DDBJ whole genome shotgun (WGS) entry which is preliminary data.</text>
</comment>
<dbReference type="AlphaFoldDB" id="A0A4Q7LVQ9"/>
<comment type="similarity">
    <text evidence="2">Belongs to the TerC family.</text>
</comment>
<feature type="transmembrane region" description="Helical" evidence="7">
    <location>
        <begin position="101"/>
        <end position="125"/>
    </location>
</feature>
<proteinExistence type="inferred from homology"/>
<sequence>MTPRVISPPPRPVARDGPRPYSCAVDFSLVITRDLIAVFLTLFVLEIVLGVDNVIFISILASKLPVEQQAKARNLGLTLAMVMRVGLVFLAGWIVTLTADVVTLFGNGFSVKDFILIAGGLFLVYKAVHEIHLKLEGAEESHEVKLATVTFGAVIGQILLLDLVFSIDSVVTAVGMTTNMIVIITAVVGAFAIMLFAARFIFTFVNRHPTVKMLALSFLLLIGVFLIAEGFGIKIDNALIYGPMAFAVLVESLNLIAAGRRKAREKARADREAAASEPVRLRSRFSPAEESVAVAAATSKASGSGAVGLSRRPIDGAHDDAEPPRGLG</sequence>
<dbReference type="GO" id="GO:0016020">
    <property type="term" value="C:membrane"/>
    <property type="evidence" value="ECO:0007669"/>
    <property type="project" value="UniProtKB-SubCell"/>
</dbReference>
<accession>A0A4Q7LVQ9</accession>
<dbReference type="Proteomes" id="UP000293519">
    <property type="component" value="Unassembled WGS sequence"/>
</dbReference>
<evidence type="ECO:0000313" key="9">
    <source>
        <dbReference type="Proteomes" id="UP000293519"/>
    </source>
</evidence>
<dbReference type="EMBL" id="SGWW01000002">
    <property type="protein sequence ID" value="RZS57769.1"/>
    <property type="molecule type" value="Genomic_DNA"/>
</dbReference>
<feature type="transmembrane region" description="Helical" evidence="7">
    <location>
        <begin position="35"/>
        <end position="62"/>
    </location>
</feature>
<dbReference type="OrthoDB" id="9805314at2"/>
<feature type="region of interest" description="Disordered" evidence="6">
    <location>
        <begin position="268"/>
        <end position="328"/>
    </location>
</feature>
<organism evidence="8 9">
    <name type="scientific">Microcella putealis</name>
    <dbReference type="NCBI Taxonomy" id="337005"/>
    <lineage>
        <taxon>Bacteria</taxon>
        <taxon>Bacillati</taxon>
        <taxon>Actinomycetota</taxon>
        <taxon>Actinomycetes</taxon>
        <taxon>Micrococcales</taxon>
        <taxon>Microbacteriaceae</taxon>
        <taxon>Microcella</taxon>
    </lineage>
</organism>
<dbReference type="PANTHER" id="PTHR30238">
    <property type="entry name" value="MEMBRANE BOUND PREDICTED REDOX MODULATOR"/>
    <property type="match status" value="1"/>
</dbReference>
<keyword evidence="9" id="KW-1185">Reference proteome</keyword>
<name>A0A4Q7LVQ9_9MICO</name>
<evidence type="ECO:0000256" key="3">
    <source>
        <dbReference type="ARBA" id="ARBA00022692"/>
    </source>
</evidence>
<feature type="transmembrane region" description="Helical" evidence="7">
    <location>
        <begin position="74"/>
        <end position="95"/>
    </location>
</feature>
<feature type="transmembrane region" description="Helical" evidence="7">
    <location>
        <begin position="179"/>
        <end position="202"/>
    </location>
</feature>
<evidence type="ECO:0000256" key="1">
    <source>
        <dbReference type="ARBA" id="ARBA00004141"/>
    </source>
</evidence>